<comment type="caution">
    <text evidence="2">The sequence shown here is derived from an EMBL/GenBank/DDBJ whole genome shotgun (WGS) entry which is preliminary data.</text>
</comment>
<evidence type="ECO:0000256" key="1">
    <source>
        <dbReference type="SAM" id="MobiDB-lite"/>
    </source>
</evidence>
<feature type="region of interest" description="Disordered" evidence="1">
    <location>
        <begin position="1"/>
        <end position="23"/>
    </location>
</feature>
<evidence type="ECO:0000313" key="2">
    <source>
        <dbReference type="EMBL" id="MPV39081.1"/>
    </source>
</evidence>
<organism evidence="2 3">
    <name type="scientific">Georgenia subflava</name>
    <dbReference type="NCBI Taxonomy" id="1622177"/>
    <lineage>
        <taxon>Bacteria</taxon>
        <taxon>Bacillati</taxon>
        <taxon>Actinomycetota</taxon>
        <taxon>Actinomycetes</taxon>
        <taxon>Micrococcales</taxon>
        <taxon>Bogoriellaceae</taxon>
        <taxon>Georgenia</taxon>
    </lineage>
</organism>
<proteinExistence type="predicted"/>
<dbReference type="Proteomes" id="UP000437709">
    <property type="component" value="Unassembled WGS sequence"/>
</dbReference>
<reference evidence="2 3" key="1">
    <citation type="submission" date="2019-10" db="EMBL/GenBank/DDBJ databases">
        <title>Georgenia wutianyii sp. nov. and Georgenia yuyongxinii sp. nov. isolated from plateau pika (Ochotona curzoniae) in the Qinghai-Tibet plateau of China.</title>
        <authorList>
            <person name="Tian Z."/>
        </authorList>
    </citation>
    <scope>NUCLEOTIDE SEQUENCE [LARGE SCALE GENOMIC DNA]</scope>
    <source>
        <strain evidence="2 3">JCM 19765</strain>
    </source>
</reference>
<dbReference type="RefSeq" id="WP_152196503.1">
    <property type="nucleotide sequence ID" value="NZ_VUKD01000006.1"/>
</dbReference>
<evidence type="ECO:0000313" key="3">
    <source>
        <dbReference type="Proteomes" id="UP000437709"/>
    </source>
</evidence>
<dbReference type="AlphaFoldDB" id="A0A6N7ENP2"/>
<gene>
    <name evidence="2" type="ORF">GB881_18925</name>
</gene>
<accession>A0A6N7ENP2</accession>
<protein>
    <submittedName>
        <fullName evidence="2">Uncharacterized protein</fullName>
    </submittedName>
</protein>
<dbReference type="EMBL" id="WHPC01000153">
    <property type="protein sequence ID" value="MPV39081.1"/>
    <property type="molecule type" value="Genomic_DNA"/>
</dbReference>
<sequence>MRMMTRLVHHPHHGSADLARPGGSDVQVRCGGCDDVMKSPTCGCPAHIPSAGTSRSTRQADGMNSARRLVTGGLIGAVLTVPLTGCSDRGDLSISNDSPDDVTVVTGDEEVTVDAGGGVALLDYGCTPGDVTVRFASRPEVVLPGPVCPDQRIVVGDGTAALEPVPANAT</sequence>
<name>A0A6N7ENP2_9MICO</name>
<keyword evidence="3" id="KW-1185">Reference proteome</keyword>
<dbReference type="OrthoDB" id="5147408at2"/>